<proteinExistence type="predicted"/>
<reference evidence="2 3" key="1">
    <citation type="journal article" date="2023" name="Mol. Phylogenet. Evol.">
        <title>Genome-scale phylogeny and comparative genomics of the fungal order Sordariales.</title>
        <authorList>
            <person name="Hensen N."/>
            <person name="Bonometti L."/>
            <person name="Westerberg I."/>
            <person name="Brannstrom I.O."/>
            <person name="Guillou S."/>
            <person name="Cros-Aarteil S."/>
            <person name="Calhoun S."/>
            <person name="Haridas S."/>
            <person name="Kuo A."/>
            <person name="Mondo S."/>
            <person name="Pangilinan J."/>
            <person name="Riley R."/>
            <person name="LaButti K."/>
            <person name="Andreopoulos B."/>
            <person name="Lipzen A."/>
            <person name="Chen C."/>
            <person name="Yan M."/>
            <person name="Daum C."/>
            <person name="Ng V."/>
            <person name="Clum A."/>
            <person name="Steindorff A."/>
            <person name="Ohm R.A."/>
            <person name="Martin F."/>
            <person name="Silar P."/>
            <person name="Natvig D.O."/>
            <person name="Lalanne C."/>
            <person name="Gautier V."/>
            <person name="Ament-Velasquez S.L."/>
            <person name="Kruys A."/>
            <person name="Hutchinson M.I."/>
            <person name="Powell A.J."/>
            <person name="Barry K."/>
            <person name="Miller A.N."/>
            <person name="Grigoriev I.V."/>
            <person name="Debuchy R."/>
            <person name="Gladieux P."/>
            <person name="Hiltunen Thoren M."/>
            <person name="Johannesson H."/>
        </authorList>
    </citation>
    <scope>NUCLEOTIDE SEQUENCE [LARGE SCALE GENOMIC DNA]</scope>
    <source>
        <strain evidence="2 3">FGSC 10403</strain>
    </source>
</reference>
<feature type="compositionally biased region" description="Basic and acidic residues" evidence="1">
    <location>
        <begin position="56"/>
        <end position="78"/>
    </location>
</feature>
<evidence type="ECO:0000256" key="1">
    <source>
        <dbReference type="SAM" id="MobiDB-lite"/>
    </source>
</evidence>
<protein>
    <submittedName>
        <fullName evidence="2">Uncharacterized protein</fullName>
    </submittedName>
</protein>
<feature type="region of interest" description="Disordered" evidence="1">
    <location>
        <begin position="29"/>
        <end position="103"/>
    </location>
</feature>
<dbReference type="GeneID" id="87877761"/>
<dbReference type="Proteomes" id="UP001285908">
    <property type="component" value="Unassembled WGS sequence"/>
</dbReference>
<name>A0AAJ0MRF9_9PEZI</name>
<evidence type="ECO:0000313" key="3">
    <source>
        <dbReference type="Proteomes" id="UP001285908"/>
    </source>
</evidence>
<accession>A0AAJ0MRF9</accession>
<comment type="caution">
    <text evidence="2">The sequence shown here is derived from an EMBL/GenBank/DDBJ whole genome shotgun (WGS) entry which is preliminary data.</text>
</comment>
<sequence length="114" mass="12472">MSLQNTDWANQTSSAPILDARVLASKIRDSDGKPVIDPDNARHGEVDQGTLPTIKDVNRYSPKNESKKPSSPKPKEGSKSPSHSEATKKSKCASIKGVSIDDPRPTFKRYKLVL</sequence>
<dbReference type="EMBL" id="JAULSX010000004">
    <property type="protein sequence ID" value="KAK3492167.1"/>
    <property type="molecule type" value="Genomic_DNA"/>
</dbReference>
<organism evidence="2 3">
    <name type="scientific">Neurospora hispaniola</name>
    <dbReference type="NCBI Taxonomy" id="588809"/>
    <lineage>
        <taxon>Eukaryota</taxon>
        <taxon>Fungi</taxon>
        <taxon>Dikarya</taxon>
        <taxon>Ascomycota</taxon>
        <taxon>Pezizomycotina</taxon>
        <taxon>Sordariomycetes</taxon>
        <taxon>Sordariomycetidae</taxon>
        <taxon>Sordariales</taxon>
        <taxon>Sordariaceae</taxon>
        <taxon>Neurospora</taxon>
    </lineage>
</organism>
<keyword evidence="3" id="KW-1185">Reference proteome</keyword>
<dbReference type="RefSeq" id="XP_062692625.1">
    <property type="nucleotide sequence ID" value="XM_062840139.1"/>
</dbReference>
<evidence type="ECO:0000313" key="2">
    <source>
        <dbReference type="EMBL" id="KAK3492167.1"/>
    </source>
</evidence>
<dbReference type="AlphaFoldDB" id="A0AAJ0MRF9"/>
<gene>
    <name evidence="2" type="ORF">B0T23DRAFT_428469</name>
</gene>
<feature type="compositionally biased region" description="Basic and acidic residues" evidence="1">
    <location>
        <begin position="29"/>
        <end position="46"/>
    </location>
</feature>